<dbReference type="Gene3D" id="3.40.50.300">
    <property type="entry name" value="P-loop containing nucleotide triphosphate hydrolases"/>
    <property type="match status" value="1"/>
</dbReference>
<sequence>MLDKVEIKGYKSIKELSMDIAPINILIGANGSGKSNFLSFFNFLKEIYKQNLQQYVALNGGTDRFLHKGNKVTTEIGANVQLRTNAYSFLLKEGEQGFIFSEEGLGYEENFYTFRTYFPEASIKSSTMYRAKYIREYLESIVKYHFHDTGKQSPFHLISNIDSDKFLLYEDGRNIAAFIYNIREEYSKQYNFIIRTIQSVAPYFSDFYLQPDENGNVRLLWTSKYSSTIYSSRDLSDGTLRFIALTMLFMQPNLPNTIIIDEPELGLHPFAISKLSGMIKSVSKKETKVILATQSTDLISYFEPEDIITVDQVEGESVFKRLDSESLSEWLDTYTIDDLWKRNIINSGQPNS</sequence>
<dbReference type="GO" id="GO:0006302">
    <property type="term" value="P:double-strand break repair"/>
    <property type="evidence" value="ECO:0007669"/>
    <property type="project" value="TreeGrafter"/>
</dbReference>
<evidence type="ECO:0000313" key="2">
    <source>
        <dbReference type="EMBL" id="EHO12581.1"/>
    </source>
</evidence>
<dbReference type="InterPro" id="IPR003959">
    <property type="entry name" value="ATPase_AAA_core"/>
</dbReference>
<organism evidence="2 3">
    <name type="scientific">Myroides odoratimimus CIP 101113</name>
    <dbReference type="NCBI Taxonomy" id="883154"/>
    <lineage>
        <taxon>Bacteria</taxon>
        <taxon>Pseudomonadati</taxon>
        <taxon>Bacteroidota</taxon>
        <taxon>Flavobacteriia</taxon>
        <taxon>Flavobacteriales</taxon>
        <taxon>Flavobacteriaceae</taxon>
        <taxon>Myroides</taxon>
    </lineage>
</organism>
<dbReference type="EMBL" id="AGEE01000017">
    <property type="protein sequence ID" value="EHO12581.1"/>
    <property type="molecule type" value="Genomic_DNA"/>
</dbReference>
<comment type="caution">
    <text evidence="2">The sequence shown here is derived from an EMBL/GenBank/DDBJ whole genome shotgun (WGS) entry which is preliminary data.</text>
</comment>
<dbReference type="InterPro" id="IPR014555">
    <property type="entry name" value="RecF-like"/>
</dbReference>
<dbReference type="GO" id="GO:0000731">
    <property type="term" value="P:DNA synthesis involved in DNA repair"/>
    <property type="evidence" value="ECO:0007669"/>
    <property type="project" value="TreeGrafter"/>
</dbReference>
<dbReference type="RefSeq" id="WP_006263482.1">
    <property type="nucleotide sequence ID" value="NZ_JH590837.1"/>
</dbReference>
<dbReference type="GO" id="GO:0005524">
    <property type="term" value="F:ATP binding"/>
    <property type="evidence" value="ECO:0007669"/>
    <property type="project" value="InterPro"/>
</dbReference>
<dbReference type="InterPro" id="IPR027417">
    <property type="entry name" value="P-loop_NTPase"/>
</dbReference>
<dbReference type="PANTHER" id="PTHR32182">
    <property type="entry name" value="DNA REPLICATION AND REPAIR PROTEIN RECF"/>
    <property type="match status" value="1"/>
</dbReference>
<dbReference type="PIRSF" id="PIRSF029347">
    <property type="entry name" value="RecF"/>
    <property type="match status" value="1"/>
</dbReference>
<reference evidence="2 3" key="1">
    <citation type="submission" date="2011-11" db="EMBL/GenBank/DDBJ databases">
        <title>The Genome Sequence of Myroides odoratimimus CIP 101113.</title>
        <authorList>
            <person name="Earl A."/>
            <person name="Ward D."/>
            <person name="Feldgarden M."/>
            <person name="Gevers D."/>
            <person name="Huys G."/>
            <person name="Young S.K."/>
            <person name="Zeng Q."/>
            <person name="Gargeya S."/>
            <person name="Fitzgerald M."/>
            <person name="Haas B."/>
            <person name="Abouelleil A."/>
            <person name="Alvarado L."/>
            <person name="Arachchi H.M."/>
            <person name="Berlin A."/>
            <person name="Brown A."/>
            <person name="Chapman S.B."/>
            <person name="Chen Z."/>
            <person name="Dunbar C."/>
            <person name="Freedman E."/>
            <person name="Gearin G."/>
            <person name="Goldberg J."/>
            <person name="Griggs A."/>
            <person name="Gujja S."/>
            <person name="Heiman D."/>
            <person name="Howarth C."/>
            <person name="Larson L."/>
            <person name="Lui A."/>
            <person name="MacDonald P.J.P."/>
            <person name="Montmayeur A."/>
            <person name="Murphy C."/>
            <person name="Neiman D."/>
            <person name="Pearson M."/>
            <person name="Priest M."/>
            <person name="Roberts A."/>
            <person name="Saif S."/>
            <person name="Shea T."/>
            <person name="Shenoy N."/>
            <person name="Sisk P."/>
            <person name="Stolte C."/>
            <person name="Sykes S."/>
            <person name="Wortman J."/>
            <person name="Nusbaum C."/>
            <person name="Birren B."/>
        </authorList>
    </citation>
    <scope>NUCLEOTIDE SEQUENCE [LARGE SCALE GENOMIC DNA]</scope>
    <source>
        <strain evidence="2 3">CIP 101113</strain>
    </source>
</reference>
<name>A0AAV3F4I6_9FLAO</name>
<dbReference type="GO" id="GO:0016887">
    <property type="term" value="F:ATP hydrolysis activity"/>
    <property type="evidence" value="ECO:0007669"/>
    <property type="project" value="InterPro"/>
</dbReference>
<gene>
    <name evidence="2" type="ORF">HMPREF9715_01736</name>
</gene>
<feature type="domain" description="ATPase AAA-type core" evidence="1">
    <location>
        <begin position="23"/>
        <end position="299"/>
    </location>
</feature>
<dbReference type="PANTHER" id="PTHR32182:SF22">
    <property type="entry name" value="ATP-DEPENDENT ENDONUCLEASE, OLD FAMILY-RELATED"/>
    <property type="match status" value="1"/>
</dbReference>
<dbReference type="AlphaFoldDB" id="A0AAV3F4I6"/>
<dbReference type="Proteomes" id="UP000004834">
    <property type="component" value="Unassembled WGS sequence"/>
</dbReference>
<accession>A0AAV3F4I6</accession>
<dbReference type="CDD" id="cd00267">
    <property type="entry name" value="ABC_ATPase"/>
    <property type="match status" value="1"/>
</dbReference>
<evidence type="ECO:0000313" key="3">
    <source>
        <dbReference type="Proteomes" id="UP000004834"/>
    </source>
</evidence>
<evidence type="ECO:0000259" key="1">
    <source>
        <dbReference type="Pfam" id="PF13304"/>
    </source>
</evidence>
<dbReference type="SUPFAM" id="SSF52540">
    <property type="entry name" value="P-loop containing nucleoside triphosphate hydrolases"/>
    <property type="match status" value="1"/>
</dbReference>
<proteinExistence type="predicted"/>
<dbReference type="Pfam" id="PF13304">
    <property type="entry name" value="AAA_21"/>
    <property type="match status" value="1"/>
</dbReference>
<protein>
    <recommendedName>
        <fullName evidence="1">ATPase AAA-type core domain-containing protein</fullName>
    </recommendedName>
</protein>